<dbReference type="InterPro" id="IPR002594">
    <property type="entry name" value="GH12"/>
</dbReference>
<dbReference type="InterPro" id="IPR013320">
    <property type="entry name" value="ConA-like_dom_sf"/>
</dbReference>
<keyword evidence="2" id="KW-0326">Glycosidase</keyword>
<sequence>MFKRSFLFRMLACAALLAPPAAFAQTTVFGPYWEWPNTFVSNKSIVFTPGLGSNPQWYESFKVPSGNLYGYPASIRGYHYGYNPAGDNLFPKKMSTISHIPAAFSYASTQVSGGTTLKGDFTYDMFLRYDNGTSGNNVNPQLEVMVWGGNASYPISSAGSPIASGVYSADGWTWDLYYGYNSAAGYPTYSFLPHRTTVPSSLPATGHINVDLRAFFTVLKNLNPGYYNEGMYLDVVEAGCEITQGDGSVQTTYFTVDAY</sequence>
<keyword evidence="2" id="KW-0119">Carbohydrate metabolism</keyword>
<evidence type="ECO:0000313" key="4">
    <source>
        <dbReference type="EMBL" id="NYF80722.1"/>
    </source>
</evidence>
<keyword evidence="5" id="KW-1185">Reference proteome</keyword>
<accession>A0A7Y9PIW9</accession>
<dbReference type="GO" id="GO:0000272">
    <property type="term" value="P:polysaccharide catabolic process"/>
    <property type="evidence" value="ECO:0007669"/>
    <property type="project" value="UniProtKB-KW"/>
</dbReference>
<dbReference type="Gene3D" id="2.60.120.180">
    <property type="match status" value="1"/>
</dbReference>
<dbReference type="RefSeq" id="WP_179492327.1">
    <property type="nucleotide sequence ID" value="NZ_JACCCW010000002.1"/>
</dbReference>
<evidence type="ECO:0000313" key="5">
    <source>
        <dbReference type="Proteomes" id="UP000589520"/>
    </source>
</evidence>
<comment type="similarity">
    <text evidence="1 2">Belongs to the glycosyl hydrolase 12 (cellulase H) family.</text>
</comment>
<keyword evidence="3" id="KW-0732">Signal</keyword>
<feature type="chain" id="PRO_5031369261" description="Cellulase" evidence="3">
    <location>
        <begin position="25"/>
        <end position="259"/>
    </location>
</feature>
<evidence type="ECO:0000256" key="2">
    <source>
        <dbReference type="RuleBase" id="RU361163"/>
    </source>
</evidence>
<dbReference type="GO" id="GO:0008810">
    <property type="term" value="F:cellulase activity"/>
    <property type="evidence" value="ECO:0007669"/>
    <property type="project" value="InterPro"/>
</dbReference>
<dbReference type="PANTHER" id="PTHR34002:SF9">
    <property type="entry name" value="XYLOGLUCAN-SPECIFIC ENDO-BETA-1,4-GLUCANASE A"/>
    <property type="match status" value="1"/>
</dbReference>
<proteinExistence type="inferred from homology"/>
<dbReference type="Pfam" id="PF01670">
    <property type="entry name" value="Glyco_hydro_12"/>
    <property type="match status" value="1"/>
</dbReference>
<comment type="caution">
    <text evidence="4">The sequence shown here is derived from an EMBL/GenBank/DDBJ whole genome shotgun (WGS) entry which is preliminary data.</text>
</comment>
<dbReference type="PANTHER" id="PTHR34002">
    <property type="entry name" value="BLR1656 PROTEIN"/>
    <property type="match status" value="1"/>
</dbReference>
<dbReference type="EMBL" id="JACCCW010000002">
    <property type="protein sequence ID" value="NYF80722.1"/>
    <property type="molecule type" value="Genomic_DNA"/>
</dbReference>
<dbReference type="AlphaFoldDB" id="A0A7Y9PIW9"/>
<evidence type="ECO:0000256" key="1">
    <source>
        <dbReference type="ARBA" id="ARBA00005519"/>
    </source>
</evidence>
<reference evidence="4 5" key="1">
    <citation type="submission" date="2020-07" db="EMBL/GenBank/DDBJ databases">
        <title>Genomic Encyclopedia of Type Strains, Phase IV (KMG-V): Genome sequencing to study the core and pangenomes of soil and plant-associated prokaryotes.</title>
        <authorList>
            <person name="Whitman W."/>
        </authorList>
    </citation>
    <scope>NUCLEOTIDE SEQUENCE [LARGE SCALE GENOMIC DNA]</scope>
    <source>
        <strain evidence="4 5">X4EP2</strain>
    </source>
</reference>
<feature type="signal peptide" evidence="3">
    <location>
        <begin position="1"/>
        <end position="24"/>
    </location>
</feature>
<evidence type="ECO:0008006" key="6">
    <source>
        <dbReference type="Google" id="ProtNLM"/>
    </source>
</evidence>
<dbReference type="Proteomes" id="UP000589520">
    <property type="component" value="Unassembled WGS sequence"/>
</dbReference>
<keyword evidence="2" id="KW-0624">Polysaccharide degradation</keyword>
<evidence type="ECO:0000256" key="3">
    <source>
        <dbReference type="SAM" id="SignalP"/>
    </source>
</evidence>
<name>A0A7Y9PIW9_9BACT</name>
<dbReference type="InterPro" id="IPR013319">
    <property type="entry name" value="GH11/12"/>
</dbReference>
<keyword evidence="2" id="KW-0378">Hydrolase</keyword>
<protein>
    <recommendedName>
        <fullName evidence="6">Cellulase</fullName>
    </recommendedName>
</protein>
<organism evidence="4 5">
    <name type="scientific">Granulicella arctica</name>
    <dbReference type="NCBI Taxonomy" id="940613"/>
    <lineage>
        <taxon>Bacteria</taxon>
        <taxon>Pseudomonadati</taxon>
        <taxon>Acidobacteriota</taxon>
        <taxon>Terriglobia</taxon>
        <taxon>Terriglobales</taxon>
        <taxon>Acidobacteriaceae</taxon>
        <taxon>Granulicella</taxon>
    </lineage>
</organism>
<gene>
    <name evidence="4" type="ORF">HDF17_003042</name>
</gene>
<dbReference type="SUPFAM" id="SSF49899">
    <property type="entry name" value="Concanavalin A-like lectins/glucanases"/>
    <property type="match status" value="1"/>
</dbReference>